<evidence type="ECO:0000313" key="4">
    <source>
        <dbReference type="EMBL" id="GAB62553.1"/>
    </source>
</evidence>
<reference evidence="4 5" key="1">
    <citation type="journal article" date="2012" name="FEBS Lett.">
        <title>Anammox organism KSU-1 expresses a NirK-type copper-containing nitrite reductase instead of a NirS-type with cytochrome cd1.</title>
        <authorList>
            <person name="Hira D."/>
            <person name="Toh H."/>
            <person name="Migita C.T."/>
            <person name="Okubo H."/>
            <person name="Nishiyama T."/>
            <person name="Hattori M."/>
            <person name="Furukawa K."/>
            <person name="Fujii T."/>
        </authorList>
    </citation>
    <scope>NUCLEOTIDE SEQUENCE [LARGE SCALE GENOMIC DNA]</scope>
</reference>
<accession>I3ILF8</accession>
<sequence>MEVNSNSIKRICVFCGSRLGARPVYTEMAQKLGKTMVSQGIGLVYGGGSIGLMGVIADAVLKENGEVIGVIPKALSSREFAHQGLTELRFVSSMHERKAMMVELSDAFIAMPGGFGTFDELFEIITWAQLGIHIKPIGLLNVEKYFDLLLKFVNYVLQERFIQTKHRQLFTVSHDPEKLLHELIHCKRGKRLPQFINWNET</sequence>
<dbReference type="InterPro" id="IPR005269">
    <property type="entry name" value="LOG"/>
</dbReference>
<dbReference type="GO" id="GO:0008714">
    <property type="term" value="F:AMP nucleosidase activity"/>
    <property type="evidence" value="ECO:0007669"/>
    <property type="project" value="UniProtKB-EC"/>
</dbReference>
<organism evidence="4 5">
    <name type="scientific">Candidatus Jettenia caeni</name>
    <dbReference type="NCBI Taxonomy" id="247490"/>
    <lineage>
        <taxon>Bacteria</taxon>
        <taxon>Pseudomonadati</taxon>
        <taxon>Planctomycetota</taxon>
        <taxon>Candidatus Brocadiia</taxon>
        <taxon>Candidatus Brocadiales</taxon>
        <taxon>Candidatus Brocadiaceae</taxon>
        <taxon>Candidatus Jettenia</taxon>
    </lineage>
</organism>
<protein>
    <recommendedName>
        <fullName evidence="3">Cytokinin riboside 5'-monophosphate phosphoribohydrolase</fullName>
        <ecNumber evidence="3">3.2.2.n1</ecNumber>
    </recommendedName>
</protein>
<dbReference type="PANTHER" id="PTHR31223">
    <property type="entry name" value="LOG FAMILY PROTEIN YJL055W"/>
    <property type="match status" value="1"/>
</dbReference>
<evidence type="ECO:0000256" key="2">
    <source>
        <dbReference type="ARBA" id="ARBA00006763"/>
    </source>
</evidence>
<dbReference type="STRING" id="247490.KSU1_C0957"/>
<dbReference type="OrthoDB" id="9801098at2"/>
<dbReference type="PANTHER" id="PTHR31223:SF70">
    <property type="entry name" value="LOG FAMILY PROTEIN YJL055W"/>
    <property type="match status" value="1"/>
</dbReference>
<dbReference type="NCBIfam" id="TIGR00730">
    <property type="entry name" value="Rossman fold protein, TIGR00730 family"/>
    <property type="match status" value="1"/>
</dbReference>
<keyword evidence="3" id="KW-0203">Cytokinin biosynthesis</keyword>
<name>I3ILF8_9BACT</name>
<comment type="catalytic activity">
    <reaction evidence="1">
        <text>AMP + H2O = D-ribose 5-phosphate + adenine</text>
        <dbReference type="Rhea" id="RHEA:20129"/>
        <dbReference type="ChEBI" id="CHEBI:15377"/>
        <dbReference type="ChEBI" id="CHEBI:16708"/>
        <dbReference type="ChEBI" id="CHEBI:78346"/>
        <dbReference type="ChEBI" id="CHEBI:456215"/>
        <dbReference type="EC" id="3.2.2.4"/>
    </reaction>
</comment>
<evidence type="ECO:0000256" key="3">
    <source>
        <dbReference type="RuleBase" id="RU363015"/>
    </source>
</evidence>
<dbReference type="Proteomes" id="UP000002985">
    <property type="component" value="Unassembled WGS sequence"/>
</dbReference>
<comment type="caution">
    <text evidence="4">The sequence shown here is derived from an EMBL/GenBank/DDBJ whole genome shotgun (WGS) entry which is preliminary data.</text>
</comment>
<dbReference type="eggNOG" id="COG1611">
    <property type="taxonomic scope" value="Bacteria"/>
</dbReference>
<dbReference type="GO" id="GO:0005829">
    <property type="term" value="C:cytosol"/>
    <property type="evidence" value="ECO:0007669"/>
    <property type="project" value="TreeGrafter"/>
</dbReference>
<dbReference type="GO" id="GO:0009691">
    <property type="term" value="P:cytokinin biosynthetic process"/>
    <property type="evidence" value="ECO:0007669"/>
    <property type="project" value="UniProtKB-UniRule"/>
</dbReference>
<dbReference type="Gene3D" id="3.40.50.450">
    <property type="match status" value="1"/>
</dbReference>
<proteinExistence type="inferred from homology"/>
<dbReference type="AlphaFoldDB" id="I3ILF8"/>
<dbReference type="EMBL" id="BAFH01000003">
    <property type="protein sequence ID" value="GAB62553.1"/>
    <property type="molecule type" value="Genomic_DNA"/>
</dbReference>
<gene>
    <name evidence="4" type="ORF">KSU1_C0957</name>
</gene>
<dbReference type="InterPro" id="IPR031100">
    <property type="entry name" value="LOG_fam"/>
</dbReference>
<dbReference type="Pfam" id="PF03641">
    <property type="entry name" value="Lysine_decarbox"/>
    <property type="match status" value="1"/>
</dbReference>
<dbReference type="SUPFAM" id="SSF102405">
    <property type="entry name" value="MCP/YpsA-like"/>
    <property type="match status" value="1"/>
</dbReference>
<evidence type="ECO:0000313" key="5">
    <source>
        <dbReference type="Proteomes" id="UP000002985"/>
    </source>
</evidence>
<comment type="similarity">
    <text evidence="2 3">Belongs to the LOG family.</text>
</comment>
<dbReference type="EC" id="3.2.2.n1" evidence="3"/>
<keyword evidence="3" id="KW-0378">Hydrolase</keyword>
<evidence type="ECO:0000256" key="1">
    <source>
        <dbReference type="ARBA" id="ARBA00000274"/>
    </source>
</evidence>
<keyword evidence="5" id="KW-1185">Reference proteome</keyword>